<dbReference type="Proteomes" id="UP000553756">
    <property type="component" value="Unassembled WGS sequence"/>
</dbReference>
<evidence type="ECO:0000313" key="2">
    <source>
        <dbReference type="Proteomes" id="UP000553756"/>
    </source>
</evidence>
<comment type="caution">
    <text evidence="1">The sequence shown here is derived from an EMBL/GenBank/DDBJ whole genome shotgun (WGS) entry which is preliminary data.</text>
</comment>
<protein>
    <recommendedName>
        <fullName evidence="3">Transposase</fullName>
    </recommendedName>
</protein>
<dbReference type="RefSeq" id="WP_172145611.1">
    <property type="nucleotide sequence ID" value="NZ_JAAIIJ010000018.1"/>
</dbReference>
<dbReference type="EMBL" id="JAAIIJ010000018">
    <property type="protein sequence ID" value="NMN02362.1"/>
    <property type="molecule type" value="Genomic_DNA"/>
</dbReference>
<sequence length="61" mass="6872">METMMEAYGAYCRPETVHGGIADENHRAAHRLRQERIRTQALCRIADALERIAAMTEGNGQ</sequence>
<reference evidence="1 2" key="1">
    <citation type="submission" date="2020-02" db="EMBL/GenBank/DDBJ databases">
        <title>Characterization of phylogenetic diversity of novel bifidobacterial species isolated in Czech ZOOs.</title>
        <authorList>
            <person name="Lugli G.A."/>
            <person name="Vera N.B."/>
            <person name="Ventura M."/>
        </authorList>
    </citation>
    <scope>NUCLEOTIDE SEQUENCE [LARGE SCALE GENOMIC DNA]</scope>
    <source>
        <strain evidence="1 2">DSM 109963</strain>
    </source>
</reference>
<organism evidence="1 2">
    <name type="scientific">Bifidobacterium panos</name>
    <dbReference type="NCBI Taxonomy" id="2675321"/>
    <lineage>
        <taxon>Bacteria</taxon>
        <taxon>Bacillati</taxon>
        <taxon>Actinomycetota</taxon>
        <taxon>Actinomycetes</taxon>
        <taxon>Bifidobacteriales</taxon>
        <taxon>Bifidobacteriaceae</taxon>
        <taxon>Bifidobacterium</taxon>
    </lineage>
</organism>
<name>A0ABX1SZY7_9BIFI</name>
<gene>
    <name evidence="1" type="ORF">G1C94_0984</name>
</gene>
<keyword evidence="2" id="KW-1185">Reference proteome</keyword>
<accession>A0ABX1SZY7</accession>
<evidence type="ECO:0008006" key="3">
    <source>
        <dbReference type="Google" id="ProtNLM"/>
    </source>
</evidence>
<evidence type="ECO:0000313" key="1">
    <source>
        <dbReference type="EMBL" id="NMN02362.1"/>
    </source>
</evidence>
<proteinExistence type="predicted"/>